<dbReference type="STRING" id="188872.SAMN03080602_00350"/>
<accession>A0A1X7I2D8</accession>
<evidence type="ECO:0000313" key="4">
    <source>
        <dbReference type="Proteomes" id="UP000193420"/>
    </source>
</evidence>
<dbReference type="Proteomes" id="UP000193420">
    <property type="component" value="Unassembled WGS sequence"/>
</dbReference>
<feature type="domain" description="CHAT" evidence="2">
    <location>
        <begin position="630"/>
        <end position="952"/>
    </location>
</feature>
<dbReference type="OrthoDB" id="9771112at2"/>
<dbReference type="Pfam" id="PF12770">
    <property type="entry name" value="CHAT"/>
    <property type="match status" value="1"/>
</dbReference>
<dbReference type="EMBL" id="FXAO01000001">
    <property type="protein sequence ID" value="SMG08519.1"/>
    <property type="molecule type" value="Genomic_DNA"/>
</dbReference>
<keyword evidence="1" id="KW-0732">Signal</keyword>
<dbReference type="Gene3D" id="1.25.40.10">
    <property type="entry name" value="Tetratricopeptide repeat domain"/>
    <property type="match status" value="1"/>
</dbReference>
<protein>
    <submittedName>
        <fullName evidence="3">CHAT domain-containing protein</fullName>
    </submittedName>
</protein>
<proteinExistence type="predicted"/>
<feature type="signal peptide" evidence="1">
    <location>
        <begin position="1"/>
        <end position="21"/>
    </location>
</feature>
<evidence type="ECO:0000259" key="2">
    <source>
        <dbReference type="Pfam" id="PF12770"/>
    </source>
</evidence>
<keyword evidence="4" id="KW-1185">Reference proteome</keyword>
<dbReference type="AlphaFoldDB" id="A0A1X7I2D8"/>
<organism evidence="3 4">
    <name type="scientific">Arenibacter troitsensis</name>
    <dbReference type="NCBI Taxonomy" id="188872"/>
    <lineage>
        <taxon>Bacteria</taxon>
        <taxon>Pseudomonadati</taxon>
        <taxon>Bacteroidota</taxon>
        <taxon>Flavobacteriia</taxon>
        <taxon>Flavobacteriales</taxon>
        <taxon>Flavobacteriaceae</taxon>
        <taxon>Arenibacter</taxon>
    </lineage>
</organism>
<name>A0A1X7I2D8_9FLAO</name>
<dbReference type="RefSeq" id="WP_085495588.1">
    <property type="nucleotide sequence ID" value="NZ_FXAO01000001.1"/>
</dbReference>
<gene>
    <name evidence="3" type="ORF">SAMN03080602_00350</name>
</gene>
<evidence type="ECO:0000256" key="1">
    <source>
        <dbReference type="SAM" id="SignalP"/>
    </source>
</evidence>
<evidence type="ECO:0000313" key="3">
    <source>
        <dbReference type="EMBL" id="SMG08519.1"/>
    </source>
</evidence>
<reference evidence="4" key="1">
    <citation type="submission" date="2017-04" db="EMBL/GenBank/DDBJ databases">
        <authorList>
            <person name="Varghese N."/>
            <person name="Submissions S."/>
        </authorList>
    </citation>
    <scope>NUCLEOTIDE SEQUENCE [LARGE SCALE GENOMIC DNA]</scope>
    <source>
        <strain evidence="4">DSM 19835</strain>
    </source>
</reference>
<dbReference type="InterPro" id="IPR024983">
    <property type="entry name" value="CHAT_dom"/>
</dbReference>
<dbReference type="InterPro" id="IPR011990">
    <property type="entry name" value="TPR-like_helical_dom_sf"/>
</dbReference>
<feature type="chain" id="PRO_5013231066" evidence="1">
    <location>
        <begin position="22"/>
        <end position="953"/>
    </location>
</feature>
<sequence>MRNSIFMAFVFAHLLCWSQMAIPPNDPTSHSSYAAYLDAARVKNNNARLLSAGELLEIYPENAKTFGWLASALYGNNRPDDAVMFSQWAMAFDSYNPETGYYGFIYAVFANRPNDAKLFLENMQAVGQDQATLQRDHRALSGYVNSLVNFPQLSATVKMANGFLSDYNNRSITRAKTTFENLGSSLGATYENIAQNTTAEKILADWVNSEKAVEEGLITRALYTEALVNLAQLSEKVNFFFGQKLEPHLEKIVFDQKNYSLPSRYRAYLKLARIQAALKRWDRVLASSSFILNELKGSAPSTAVLAKAYFYTVMALTEQQKYGEASLIADAYINLLPKLKSPEYVAEAYYVLMRAYAFNKDVEKGKAIRRKAQVFLKIHGMENQPYSSFVRNGLSTTENILGEGEVALTGNAYNDGIRLMELKNYTEAAKLFEKAKEEEIEVLKGLSTLAQRGYLDKFQRINGMLAATYYETQQFNKIYDVIESNRSYSLLNDKRSIIKQLPLKELQAVLGANEAYLSFIDVSKGNTYEGTYLMCLVRKNDITIKYNRSAGAFADMLSNDKELITLEKEMAKNEFRQPDLDYLNGTKVRKPGMFAPGEFKLMTQYLRKHMEASVVDGQYVFYQKEKMPDLLRRFYITFINGLEDQLQGITKLAISPEGLTGTIPFDALLDGQGRYLAERFEMGYIPSASLLYSLRKQPKKKFEKNVLAFGGATYDLYSTPKAPLSSIGDLEKLRYRVREDLEKGLPLDYAFATFQGKEPMSFLQGGRNEVVLIQKQVPLTDTRLDAMMTENELKRMSQANELGKYRALHLSSHASVHPYVFDLSAFAMTVKPEPVNGEDGMLVVGEVEKLNLPIDFVMLSACQTALGIESPGDGIKGLNQALFNAGVSSTLTSLWSVSDSGTMFLSVELYDRMFNKSMATPTALAEVKRNFIAGKYGDQTHPYFWAPFIYTGY</sequence>
<dbReference type="SUPFAM" id="SSF48452">
    <property type="entry name" value="TPR-like"/>
    <property type="match status" value="1"/>
</dbReference>